<dbReference type="Proteomes" id="UP000019149">
    <property type="component" value="Unassembled WGS sequence"/>
</dbReference>
<dbReference type="RefSeq" id="XP_024347213.1">
    <property type="nucleotide sequence ID" value="XM_024498391.1"/>
</dbReference>
<dbReference type="GeneID" id="36344857"/>
<evidence type="ECO:0000313" key="4">
    <source>
        <dbReference type="Proteomes" id="UP000019149"/>
    </source>
</evidence>
<dbReference type="AlphaFoldDB" id="W6UCL5"/>
<evidence type="ECO:0000256" key="1">
    <source>
        <dbReference type="SAM" id="MobiDB-lite"/>
    </source>
</evidence>
<keyword evidence="2" id="KW-0812">Transmembrane</keyword>
<evidence type="ECO:0000313" key="3">
    <source>
        <dbReference type="EMBL" id="EUB56017.1"/>
    </source>
</evidence>
<organism evidence="3 4">
    <name type="scientific">Echinococcus granulosus</name>
    <name type="common">Hydatid tapeworm</name>
    <dbReference type="NCBI Taxonomy" id="6210"/>
    <lineage>
        <taxon>Eukaryota</taxon>
        <taxon>Metazoa</taxon>
        <taxon>Spiralia</taxon>
        <taxon>Lophotrochozoa</taxon>
        <taxon>Platyhelminthes</taxon>
        <taxon>Cestoda</taxon>
        <taxon>Eucestoda</taxon>
        <taxon>Cyclophyllidea</taxon>
        <taxon>Taeniidae</taxon>
        <taxon>Echinococcus</taxon>
        <taxon>Echinococcus granulosus group</taxon>
    </lineage>
</organism>
<evidence type="ECO:0000256" key="2">
    <source>
        <dbReference type="SAM" id="Phobius"/>
    </source>
</evidence>
<proteinExistence type="predicted"/>
<reference evidence="3 4" key="1">
    <citation type="journal article" date="2013" name="Nat. Genet.">
        <title>The genome of the hydatid tapeworm Echinococcus granulosus.</title>
        <authorList>
            <person name="Zheng H."/>
            <person name="Zhang W."/>
            <person name="Zhang L."/>
            <person name="Zhang Z."/>
            <person name="Li J."/>
            <person name="Lu G."/>
            <person name="Zhu Y."/>
            <person name="Wang Y."/>
            <person name="Huang Y."/>
            <person name="Liu J."/>
            <person name="Kang H."/>
            <person name="Chen J."/>
            <person name="Wang L."/>
            <person name="Chen A."/>
            <person name="Yu S."/>
            <person name="Gao Z."/>
            <person name="Jin L."/>
            <person name="Gu W."/>
            <person name="Wang Z."/>
            <person name="Zhao L."/>
            <person name="Shi B."/>
            <person name="Wen H."/>
            <person name="Lin R."/>
            <person name="Jones M.K."/>
            <person name="Brejova B."/>
            <person name="Vinar T."/>
            <person name="Zhao G."/>
            <person name="McManus D.P."/>
            <person name="Chen Z."/>
            <person name="Zhou Y."/>
            <person name="Wang S."/>
        </authorList>
    </citation>
    <scope>NUCLEOTIDE SEQUENCE [LARGE SCALE GENOMIC DNA]</scope>
</reference>
<feature type="region of interest" description="Disordered" evidence="1">
    <location>
        <begin position="56"/>
        <end position="75"/>
    </location>
</feature>
<gene>
    <name evidence="3" type="ORF">EGR_09142</name>
</gene>
<protein>
    <submittedName>
        <fullName evidence="3">Uncharacterized protein</fullName>
    </submittedName>
</protein>
<feature type="transmembrane region" description="Helical" evidence="2">
    <location>
        <begin position="15"/>
        <end position="35"/>
    </location>
</feature>
<keyword evidence="4" id="KW-1185">Reference proteome</keyword>
<keyword evidence="2" id="KW-0472">Membrane</keyword>
<sequence>MGAAMPVNMAWGGTLAHLAPGSAVIGQFACPWVLLGVAKRQSKLEGEWFVFEKGEDEKDATTDFPPCRKVTQQKK</sequence>
<accession>W6UCL5</accession>
<keyword evidence="2" id="KW-1133">Transmembrane helix</keyword>
<dbReference type="KEGG" id="egl:EGR_09142"/>
<comment type="caution">
    <text evidence="3">The sequence shown here is derived from an EMBL/GenBank/DDBJ whole genome shotgun (WGS) entry which is preliminary data.</text>
</comment>
<name>W6UCL5_ECHGR</name>
<dbReference type="EMBL" id="APAU02000133">
    <property type="protein sequence ID" value="EUB56017.1"/>
    <property type="molecule type" value="Genomic_DNA"/>
</dbReference>
<dbReference type="CTD" id="36344857"/>